<keyword evidence="2" id="KW-1185">Reference proteome</keyword>
<evidence type="ECO:0000313" key="2">
    <source>
        <dbReference type="Proteomes" id="UP001596548"/>
    </source>
</evidence>
<organism evidence="1 2">
    <name type="scientific">Paractinoplanes rhizophilus</name>
    <dbReference type="NCBI Taxonomy" id="1416877"/>
    <lineage>
        <taxon>Bacteria</taxon>
        <taxon>Bacillati</taxon>
        <taxon>Actinomycetota</taxon>
        <taxon>Actinomycetes</taxon>
        <taxon>Micromonosporales</taxon>
        <taxon>Micromonosporaceae</taxon>
        <taxon>Paractinoplanes</taxon>
    </lineage>
</organism>
<dbReference type="EMBL" id="JBHTBJ010000050">
    <property type="protein sequence ID" value="MFC7279412.1"/>
    <property type="molecule type" value="Genomic_DNA"/>
</dbReference>
<accession>A0ABW2I3L0</accession>
<protein>
    <submittedName>
        <fullName evidence="1">Type VII secretion target</fullName>
    </submittedName>
</protein>
<gene>
    <name evidence="1" type="ORF">ACFQS1_36070</name>
</gene>
<name>A0ABW2I3L0_9ACTN</name>
<proteinExistence type="predicted"/>
<comment type="caution">
    <text evidence="1">The sequence shown here is derived from an EMBL/GenBank/DDBJ whole genome shotgun (WGS) entry which is preliminary data.</text>
</comment>
<dbReference type="InterPro" id="IPR022536">
    <property type="entry name" value="EspC"/>
</dbReference>
<dbReference type="Proteomes" id="UP001596548">
    <property type="component" value="Unassembled WGS sequence"/>
</dbReference>
<evidence type="ECO:0000313" key="1">
    <source>
        <dbReference type="EMBL" id="MFC7279412.1"/>
    </source>
</evidence>
<reference evidence="2" key="1">
    <citation type="journal article" date="2019" name="Int. J. Syst. Evol. Microbiol.">
        <title>The Global Catalogue of Microorganisms (GCM) 10K type strain sequencing project: providing services to taxonomists for standard genome sequencing and annotation.</title>
        <authorList>
            <consortium name="The Broad Institute Genomics Platform"/>
            <consortium name="The Broad Institute Genome Sequencing Center for Infectious Disease"/>
            <person name="Wu L."/>
            <person name="Ma J."/>
        </authorList>
    </citation>
    <scope>NUCLEOTIDE SEQUENCE [LARGE SCALE GENOMIC DNA]</scope>
    <source>
        <strain evidence="2">XZYJT-10</strain>
    </source>
</reference>
<sequence>MFEQVSVRHPDLITHAATVSAIGDQVTTAAQAGRAVRPGPEAYGKLCLMVPAMLGALQDVLVGGIESAADSLRETSVRLRTTAQSYEATDQRRAEVFAAIRSRE</sequence>
<dbReference type="RefSeq" id="WP_378976717.1">
    <property type="nucleotide sequence ID" value="NZ_JBHTBJ010000050.1"/>
</dbReference>
<dbReference type="Pfam" id="PF10824">
    <property type="entry name" value="T7SS_ESX_EspC"/>
    <property type="match status" value="1"/>
</dbReference>